<feature type="region of interest" description="Disordered" evidence="1">
    <location>
        <begin position="46"/>
        <end position="72"/>
    </location>
</feature>
<sequence length="72" mass="8265">MGIHNLIRCIYPFAVSQAHRGRSYLFIFLHTAYLLRGVHGHGPMRTRALPGALARVRKSPGRRSHRKKKPHL</sequence>
<gene>
    <name evidence="2" type="primary">orf04316</name>
    <name evidence="2" type="ORF">Q903MT_gene4293</name>
</gene>
<accession>A0A6B9XQB8</accession>
<dbReference type="AlphaFoldDB" id="A0A6B9XQB8"/>
<name>A0A6B9XQB8_PICSI</name>
<feature type="compositionally biased region" description="Basic residues" evidence="1">
    <location>
        <begin position="55"/>
        <end position="72"/>
    </location>
</feature>
<proteinExistence type="predicted"/>
<organism evidence="2">
    <name type="scientific">Picea sitchensis</name>
    <name type="common">Sitka spruce</name>
    <name type="synonym">Pinus sitchensis</name>
    <dbReference type="NCBI Taxonomy" id="3332"/>
    <lineage>
        <taxon>Eukaryota</taxon>
        <taxon>Viridiplantae</taxon>
        <taxon>Streptophyta</taxon>
        <taxon>Embryophyta</taxon>
        <taxon>Tracheophyta</taxon>
        <taxon>Spermatophyta</taxon>
        <taxon>Pinopsida</taxon>
        <taxon>Pinidae</taxon>
        <taxon>Conifers I</taxon>
        <taxon>Pinales</taxon>
        <taxon>Pinaceae</taxon>
        <taxon>Picea</taxon>
    </lineage>
</organism>
<dbReference type="EMBL" id="MK697699">
    <property type="protein sequence ID" value="QHR90270.1"/>
    <property type="molecule type" value="Genomic_DNA"/>
</dbReference>
<evidence type="ECO:0000256" key="1">
    <source>
        <dbReference type="SAM" id="MobiDB-lite"/>
    </source>
</evidence>
<evidence type="ECO:0000313" key="2">
    <source>
        <dbReference type="EMBL" id="QHR90270.1"/>
    </source>
</evidence>
<reference evidence="2" key="1">
    <citation type="submission" date="2019-03" db="EMBL/GenBank/DDBJ databases">
        <title>Largest Complete Mitochondrial Genome of a Gymnosperm, Sitka Spruce (Picea sitchensis), Indicates Complex Physical Structure.</title>
        <authorList>
            <person name="Jackman S.D."/>
            <person name="Coombe L."/>
            <person name="Warren R."/>
            <person name="Kirk H."/>
            <person name="Trinh E."/>
            <person name="McLeod T."/>
            <person name="Pleasance S."/>
            <person name="Pandoh P."/>
            <person name="Zhao Y."/>
            <person name="Coope R."/>
            <person name="Bousquet J."/>
            <person name="Bohlmann J.C."/>
            <person name="Jones S.J.M."/>
            <person name="Birol I."/>
        </authorList>
    </citation>
    <scope>NUCLEOTIDE SEQUENCE</scope>
    <source>
        <strain evidence="2">Q903</strain>
    </source>
</reference>
<keyword evidence="2" id="KW-0496">Mitochondrion</keyword>
<protein>
    <submittedName>
        <fullName evidence="2">Uncharacterized protein</fullName>
    </submittedName>
</protein>
<geneLocation type="mitochondrion" evidence="2"/>